<name>A0A0E9RIZ8_ANGAN</name>
<organism evidence="1">
    <name type="scientific">Anguilla anguilla</name>
    <name type="common">European freshwater eel</name>
    <name type="synonym">Muraena anguilla</name>
    <dbReference type="NCBI Taxonomy" id="7936"/>
    <lineage>
        <taxon>Eukaryota</taxon>
        <taxon>Metazoa</taxon>
        <taxon>Chordata</taxon>
        <taxon>Craniata</taxon>
        <taxon>Vertebrata</taxon>
        <taxon>Euteleostomi</taxon>
        <taxon>Actinopterygii</taxon>
        <taxon>Neopterygii</taxon>
        <taxon>Teleostei</taxon>
        <taxon>Anguilliformes</taxon>
        <taxon>Anguillidae</taxon>
        <taxon>Anguilla</taxon>
    </lineage>
</organism>
<reference evidence="1" key="2">
    <citation type="journal article" date="2015" name="Fish Shellfish Immunol.">
        <title>Early steps in the European eel (Anguilla anguilla)-Vibrio vulnificus interaction in the gills: Role of the RtxA13 toxin.</title>
        <authorList>
            <person name="Callol A."/>
            <person name="Pajuelo D."/>
            <person name="Ebbesson L."/>
            <person name="Teles M."/>
            <person name="MacKenzie S."/>
            <person name="Amaro C."/>
        </authorList>
    </citation>
    <scope>NUCLEOTIDE SEQUENCE</scope>
</reference>
<proteinExistence type="predicted"/>
<reference evidence="1" key="1">
    <citation type="submission" date="2014-11" db="EMBL/GenBank/DDBJ databases">
        <authorList>
            <person name="Amaro Gonzalez C."/>
        </authorList>
    </citation>
    <scope>NUCLEOTIDE SEQUENCE</scope>
</reference>
<sequence>MVNMLHTLYGLKYVDAWHPTSHPKFWALIWSWFTLCCHNNLHYSGKVLY</sequence>
<accession>A0A0E9RIZ8</accession>
<dbReference type="EMBL" id="GBXM01080147">
    <property type="protein sequence ID" value="JAH28430.1"/>
    <property type="molecule type" value="Transcribed_RNA"/>
</dbReference>
<protein>
    <submittedName>
        <fullName evidence="1">Uncharacterized protein</fullName>
    </submittedName>
</protein>
<dbReference type="AlphaFoldDB" id="A0A0E9RIZ8"/>
<evidence type="ECO:0000313" key="1">
    <source>
        <dbReference type="EMBL" id="JAH28430.1"/>
    </source>
</evidence>